<proteinExistence type="predicted"/>
<evidence type="ECO:0000313" key="2">
    <source>
        <dbReference type="Proteomes" id="UP000297245"/>
    </source>
</evidence>
<evidence type="ECO:0000313" key="1">
    <source>
        <dbReference type="EMBL" id="THV00301.1"/>
    </source>
</evidence>
<dbReference type="Gene3D" id="3.80.10.10">
    <property type="entry name" value="Ribonuclease Inhibitor"/>
    <property type="match status" value="1"/>
</dbReference>
<dbReference type="SUPFAM" id="SSF81383">
    <property type="entry name" value="F-box domain"/>
    <property type="match status" value="1"/>
</dbReference>
<dbReference type="InterPro" id="IPR032675">
    <property type="entry name" value="LRR_dom_sf"/>
</dbReference>
<accession>A0A4S8MD60</accession>
<gene>
    <name evidence="1" type="ORF">K435DRAFT_837389</name>
</gene>
<dbReference type="Proteomes" id="UP000297245">
    <property type="component" value="Unassembled WGS sequence"/>
</dbReference>
<dbReference type="SUPFAM" id="SSF52047">
    <property type="entry name" value="RNI-like"/>
    <property type="match status" value="1"/>
</dbReference>
<dbReference type="InterPro" id="IPR036047">
    <property type="entry name" value="F-box-like_dom_sf"/>
</dbReference>
<protein>
    <submittedName>
        <fullName evidence="1">Uncharacterized protein</fullName>
    </submittedName>
</protein>
<organism evidence="1 2">
    <name type="scientific">Dendrothele bispora (strain CBS 962.96)</name>
    <dbReference type="NCBI Taxonomy" id="1314807"/>
    <lineage>
        <taxon>Eukaryota</taxon>
        <taxon>Fungi</taxon>
        <taxon>Dikarya</taxon>
        <taxon>Basidiomycota</taxon>
        <taxon>Agaricomycotina</taxon>
        <taxon>Agaricomycetes</taxon>
        <taxon>Agaricomycetidae</taxon>
        <taxon>Agaricales</taxon>
        <taxon>Agaricales incertae sedis</taxon>
        <taxon>Dendrothele</taxon>
    </lineage>
</organism>
<reference evidence="1 2" key="1">
    <citation type="journal article" date="2019" name="Nat. Ecol. Evol.">
        <title>Megaphylogeny resolves global patterns of mushroom evolution.</title>
        <authorList>
            <person name="Varga T."/>
            <person name="Krizsan K."/>
            <person name="Foldi C."/>
            <person name="Dima B."/>
            <person name="Sanchez-Garcia M."/>
            <person name="Sanchez-Ramirez S."/>
            <person name="Szollosi G.J."/>
            <person name="Szarkandi J.G."/>
            <person name="Papp V."/>
            <person name="Albert L."/>
            <person name="Andreopoulos W."/>
            <person name="Angelini C."/>
            <person name="Antonin V."/>
            <person name="Barry K.W."/>
            <person name="Bougher N.L."/>
            <person name="Buchanan P."/>
            <person name="Buyck B."/>
            <person name="Bense V."/>
            <person name="Catcheside P."/>
            <person name="Chovatia M."/>
            <person name="Cooper J."/>
            <person name="Damon W."/>
            <person name="Desjardin D."/>
            <person name="Finy P."/>
            <person name="Geml J."/>
            <person name="Haridas S."/>
            <person name="Hughes K."/>
            <person name="Justo A."/>
            <person name="Karasinski D."/>
            <person name="Kautmanova I."/>
            <person name="Kiss B."/>
            <person name="Kocsube S."/>
            <person name="Kotiranta H."/>
            <person name="LaButti K.M."/>
            <person name="Lechner B.E."/>
            <person name="Liimatainen K."/>
            <person name="Lipzen A."/>
            <person name="Lukacs Z."/>
            <person name="Mihaltcheva S."/>
            <person name="Morgado L.N."/>
            <person name="Niskanen T."/>
            <person name="Noordeloos M.E."/>
            <person name="Ohm R.A."/>
            <person name="Ortiz-Santana B."/>
            <person name="Ovrebo C."/>
            <person name="Racz N."/>
            <person name="Riley R."/>
            <person name="Savchenko A."/>
            <person name="Shiryaev A."/>
            <person name="Soop K."/>
            <person name="Spirin V."/>
            <person name="Szebenyi C."/>
            <person name="Tomsovsky M."/>
            <person name="Tulloss R.E."/>
            <person name="Uehling J."/>
            <person name="Grigoriev I.V."/>
            <person name="Vagvolgyi C."/>
            <person name="Papp T."/>
            <person name="Martin F.M."/>
            <person name="Miettinen O."/>
            <person name="Hibbett D.S."/>
            <person name="Nagy L.G."/>
        </authorList>
    </citation>
    <scope>NUCLEOTIDE SEQUENCE [LARGE SCALE GENOMIC DNA]</scope>
    <source>
        <strain evidence="1 2">CBS 962.96</strain>
    </source>
</reference>
<name>A0A4S8MD60_DENBC</name>
<sequence length="566" mass="65057">MISAKEPIFPSSSASEPLRNILENEGECVPQSFTRVNELLRDVDKQRKTMRFANALPPIKQVPPEILIEVFMGYIDLHETYEVCTEEKDDDEDDKTRLTRASDPVPAKDFYQDLPYPLLLSQVCAQWRSVVQNAPRLWTRIYFRVCHGKFLPDKQLVHEWFQRSGSLPIDIGICVSKSVSRQSQNEFLKCLVMYSERWRSLALQMKIDSIFYRPPLSLPNLQQVIIPFPNHIRPQGNAFRDATKLTRVEIFSNRSIESMPPSYFPVPLSNITVLCLRYLFGEPDCFRDFMLACPLLETCELLQVPDFRGDGLDIQMSFTPARFPFLKNFTLEFEGWVGSPQILNNLCLPKLESFVLRRRTLDSVPFQFAFMPYLVKLQKRSGFQLRKFVFRLDSGPPRSAPPDTVDGLVDFLKLNPTLEDLDLEDCRFNIPLLCRKLTVDSHSSALEPLVPNLIRLRIAQTQRMGKKPVIRSDYRDGSRGTDGDIADMVLSRWNPPQRPEQGDINNDTTAKGTLVKRLKEGFTFEAYSRKLSPGVLSRLKDCEAEGMPLQVMTGKRHFYDQRSGGQ</sequence>
<dbReference type="EMBL" id="ML179106">
    <property type="protein sequence ID" value="THV00301.1"/>
    <property type="molecule type" value="Genomic_DNA"/>
</dbReference>
<dbReference type="OrthoDB" id="2836973at2759"/>
<dbReference type="AlphaFoldDB" id="A0A4S8MD60"/>
<keyword evidence="2" id="KW-1185">Reference proteome</keyword>